<proteinExistence type="predicted"/>
<dbReference type="EMBL" id="CH963846">
    <property type="protein sequence ID" value="KRF97577.1"/>
    <property type="molecule type" value="Genomic_DNA"/>
</dbReference>
<feature type="transmembrane region" description="Helical" evidence="1">
    <location>
        <begin position="57"/>
        <end position="85"/>
    </location>
</feature>
<dbReference type="Pfam" id="PF15860">
    <property type="entry name" value="DUF4728"/>
    <property type="match status" value="1"/>
</dbReference>
<evidence type="ECO:0008006" key="4">
    <source>
        <dbReference type="Google" id="ProtNLM"/>
    </source>
</evidence>
<protein>
    <recommendedName>
        <fullName evidence="4">MARVEL domain-containing protein</fullName>
    </recommendedName>
</protein>
<feature type="transmembrane region" description="Helical" evidence="1">
    <location>
        <begin position="97"/>
        <end position="122"/>
    </location>
</feature>
<feature type="transmembrane region" description="Helical" evidence="1">
    <location>
        <begin position="128"/>
        <end position="150"/>
    </location>
</feature>
<dbReference type="InParanoid" id="A0A0Q9WNS0"/>
<sequence>MLKGMFCMRLHTAGTVIGWLGSIGSILLIIVLSSVLINVDTIVCRISTNDHVDPDAAHMMIVTVCSIGLAIVLLNFLSSALLILGTMKNRHLFLLPWLINSGIALVFSVIQSLVVLALLAQSAPAAPILMYIMMSGLGLALNIYIYYAILSLFKHIQNIRDQESRVVLQPQVAHHTESYPNYVKL</sequence>
<dbReference type="PANTHER" id="PTHR36694">
    <property type="entry name" value="PASIFLORA 1, ISOFORM A-RELATED"/>
    <property type="match status" value="1"/>
</dbReference>
<keyword evidence="1" id="KW-0812">Transmembrane</keyword>
<dbReference type="Proteomes" id="UP000007798">
    <property type="component" value="Unassembled WGS sequence"/>
</dbReference>
<dbReference type="PhylomeDB" id="A0A0Q9WNS0"/>
<keyword evidence="1" id="KW-0472">Membrane</keyword>
<dbReference type="AlphaFoldDB" id="A0A0Q9WNS0"/>
<dbReference type="KEGG" id="dwi:26529543"/>
<dbReference type="PANTHER" id="PTHR36694:SF11">
    <property type="entry name" value="LP21121P-RELATED"/>
    <property type="match status" value="1"/>
</dbReference>
<evidence type="ECO:0000256" key="1">
    <source>
        <dbReference type="SAM" id="Phobius"/>
    </source>
</evidence>
<name>A0A0Q9WNS0_DROWI</name>
<feature type="transmembrane region" description="Helical" evidence="1">
    <location>
        <begin position="12"/>
        <end position="37"/>
    </location>
</feature>
<evidence type="ECO:0000313" key="2">
    <source>
        <dbReference type="EMBL" id="KRF97577.1"/>
    </source>
</evidence>
<keyword evidence="1" id="KW-1133">Transmembrane helix</keyword>
<evidence type="ECO:0000313" key="3">
    <source>
        <dbReference type="Proteomes" id="UP000007798"/>
    </source>
</evidence>
<dbReference type="OrthoDB" id="8118226at2759"/>
<organism evidence="2 3">
    <name type="scientific">Drosophila willistoni</name>
    <name type="common">Fruit fly</name>
    <dbReference type="NCBI Taxonomy" id="7260"/>
    <lineage>
        <taxon>Eukaryota</taxon>
        <taxon>Metazoa</taxon>
        <taxon>Ecdysozoa</taxon>
        <taxon>Arthropoda</taxon>
        <taxon>Hexapoda</taxon>
        <taxon>Insecta</taxon>
        <taxon>Pterygota</taxon>
        <taxon>Neoptera</taxon>
        <taxon>Endopterygota</taxon>
        <taxon>Diptera</taxon>
        <taxon>Brachycera</taxon>
        <taxon>Muscomorpha</taxon>
        <taxon>Ephydroidea</taxon>
        <taxon>Drosophilidae</taxon>
        <taxon>Drosophila</taxon>
        <taxon>Sophophora</taxon>
    </lineage>
</organism>
<dbReference type="InterPro" id="IPR031720">
    <property type="entry name" value="DUF4728"/>
</dbReference>
<gene>
    <name evidence="2" type="primary">Dwil\GK27541</name>
    <name evidence="2" type="ORF">Dwil_GK27541</name>
</gene>
<keyword evidence="3" id="KW-1185">Reference proteome</keyword>
<reference evidence="2 3" key="1">
    <citation type="journal article" date="2007" name="Nature">
        <title>Evolution of genes and genomes on the Drosophila phylogeny.</title>
        <authorList>
            <consortium name="Drosophila 12 Genomes Consortium"/>
            <person name="Clark A.G."/>
            <person name="Eisen M.B."/>
            <person name="Smith D.R."/>
            <person name="Bergman C.M."/>
            <person name="Oliver B."/>
            <person name="Markow T.A."/>
            <person name="Kaufman T.C."/>
            <person name="Kellis M."/>
            <person name="Gelbart W."/>
            <person name="Iyer V.N."/>
            <person name="Pollard D.A."/>
            <person name="Sackton T.B."/>
            <person name="Larracuente A.M."/>
            <person name="Singh N.D."/>
            <person name="Abad J.P."/>
            <person name="Abt D.N."/>
            <person name="Adryan B."/>
            <person name="Aguade M."/>
            <person name="Akashi H."/>
            <person name="Anderson W.W."/>
            <person name="Aquadro C.F."/>
            <person name="Ardell D.H."/>
            <person name="Arguello R."/>
            <person name="Artieri C.G."/>
            <person name="Barbash D.A."/>
            <person name="Barker D."/>
            <person name="Barsanti P."/>
            <person name="Batterham P."/>
            <person name="Batzoglou S."/>
            <person name="Begun D."/>
            <person name="Bhutkar A."/>
            <person name="Blanco E."/>
            <person name="Bosak S.A."/>
            <person name="Bradley R.K."/>
            <person name="Brand A.D."/>
            <person name="Brent M.R."/>
            <person name="Brooks A.N."/>
            <person name="Brown R.H."/>
            <person name="Butlin R.K."/>
            <person name="Caggese C."/>
            <person name="Calvi B.R."/>
            <person name="Bernardo de Carvalho A."/>
            <person name="Caspi A."/>
            <person name="Castrezana S."/>
            <person name="Celniker S.E."/>
            <person name="Chang J.L."/>
            <person name="Chapple C."/>
            <person name="Chatterji S."/>
            <person name="Chinwalla A."/>
            <person name="Civetta A."/>
            <person name="Clifton S.W."/>
            <person name="Comeron J.M."/>
            <person name="Costello J.C."/>
            <person name="Coyne J.A."/>
            <person name="Daub J."/>
            <person name="David R.G."/>
            <person name="Delcher A.L."/>
            <person name="Delehaunty K."/>
            <person name="Do C.B."/>
            <person name="Ebling H."/>
            <person name="Edwards K."/>
            <person name="Eickbush T."/>
            <person name="Evans J.D."/>
            <person name="Filipski A."/>
            <person name="Findeiss S."/>
            <person name="Freyhult E."/>
            <person name="Fulton L."/>
            <person name="Fulton R."/>
            <person name="Garcia A.C."/>
            <person name="Gardiner A."/>
            <person name="Garfield D.A."/>
            <person name="Garvin B.E."/>
            <person name="Gibson G."/>
            <person name="Gilbert D."/>
            <person name="Gnerre S."/>
            <person name="Godfrey J."/>
            <person name="Good R."/>
            <person name="Gotea V."/>
            <person name="Gravely B."/>
            <person name="Greenberg A.J."/>
            <person name="Griffiths-Jones S."/>
            <person name="Gross S."/>
            <person name="Guigo R."/>
            <person name="Gustafson E.A."/>
            <person name="Haerty W."/>
            <person name="Hahn M.W."/>
            <person name="Halligan D.L."/>
            <person name="Halpern A.L."/>
            <person name="Halter G.M."/>
            <person name="Han M.V."/>
            <person name="Heger A."/>
            <person name="Hillier L."/>
            <person name="Hinrichs A.S."/>
            <person name="Holmes I."/>
            <person name="Hoskins R.A."/>
            <person name="Hubisz M.J."/>
            <person name="Hultmark D."/>
            <person name="Huntley M.A."/>
            <person name="Jaffe D.B."/>
            <person name="Jagadeeshan S."/>
            <person name="Jeck W.R."/>
            <person name="Johnson J."/>
            <person name="Jones C.D."/>
            <person name="Jordan W.C."/>
            <person name="Karpen G.H."/>
            <person name="Kataoka E."/>
            <person name="Keightley P.D."/>
            <person name="Kheradpour P."/>
            <person name="Kirkness E.F."/>
            <person name="Koerich L.B."/>
            <person name="Kristiansen K."/>
            <person name="Kudrna D."/>
            <person name="Kulathinal R.J."/>
            <person name="Kumar S."/>
            <person name="Kwok R."/>
            <person name="Lander E."/>
            <person name="Langley C.H."/>
            <person name="Lapoint R."/>
            <person name="Lazzaro B.P."/>
            <person name="Lee S.J."/>
            <person name="Levesque L."/>
            <person name="Li R."/>
            <person name="Lin C.F."/>
            <person name="Lin M.F."/>
            <person name="Lindblad-Toh K."/>
            <person name="Llopart A."/>
            <person name="Long M."/>
            <person name="Low L."/>
            <person name="Lozovsky E."/>
            <person name="Lu J."/>
            <person name="Luo M."/>
            <person name="Machado C.A."/>
            <person name="Makalowski W."/>
            <person name="Marzo M."/>
            <person name="Matsuda M."/>
            <person name="Matzkin L."/>
            <person name="McAllister B."/>
            <person name="McBride C.S."/>
            <person name="McKernan B."/>
            <person name="McKernan K."/>
            <person name="Mendez-Lago M."/>
            <person name="Minx P."/>
            <person name="Mollenhauer M.U."/>
            <person name="Montooth K."/>
            <person name="Mount S.M."/>
            <person name="Mu X."/>
            <person name="Myers E."/>
            <person name="Negre B."/>
            <person name="Newfeld S."/>
            <person name="Nielsen R."/>
            <person name="Noor M.A."/>
            <person name="O'Grady P."/>
            <person name="Pachter L."/>
            <person name="Papaceit M."/>
            <person name="Parisi M.J."/>
            <person name="Parisi M."/>
            <person name="Parts L."/>
            <person name="Pedersen J.S."/>
            <person name="Pesole G."/>
            <person name="Phillippy A.M."/>
            <person name="Ponting C.P."/>
            <person name="Pop M."/>
            <person name="Porcelli D."/>
            <person name="Powell J.R."/>
            <person name="Prohaska S."/>
            <person name="Pruitt K."/>
            <person name="Puig M."/>
            <person name="Quesneville H."/>
            <person name="Ram K.R."/>
            <person name="Rand D."/>
            <person name="Rasmussen M.D."/>
            <person name="Reed L.K."/>
            <person name="Reenan R."/>
            <person name="Reily A."/>
            <person name="Remington K.A."/>
            <person name="Rieger T.T."/>
            <person name="Ritchie M.G."/>
            <person name="Robin C."/>
            <person name="Rogers Y.H."/>
            <person name="Rohde C."/>
            <person name="Rozas J."/>
            <person name="Rubenfield M.J."/>
            <person name="Ruiz A."/>
            <person name="Russo S."/>
            <person name="Salzberg S.L."/>
            <person name="Sanchez-Gracia A."/>
            <person name="Saranga D.J."/>
            <person name="Sato H."/>
            <person name="Schaeffer S.W."/>
            <person name="Schatz M.C."/>
            <person name="Schlenke T."/>
            <person name="Schwartz R."/>
            <person name="Segarra C."/>
            <person name="Singh R.S."/>
            <person name="Sirot L."/>
            <person name="Sirota M."/>
            <person name="Sisneros N.B."/>
            <person name="Smith C.D."/>
            <person name="Smith T.F."/>
            <person name="Spieth J."/>
            <person name="Stage D.E."/>
            <person name="Stark A."/>
            <person name="Stephan W."/>
            <person name="Strausberg R.L."/>
            <person name="Strempel S."/>
            <person name="Sturgill D."/>
            <person name="Sutton G."/>
            <person name="Sutton G.G."/>
            <person name="Tao W."/>
            <person name="Teichmann S."/>
            <person name="Tobari Y.N."/>
            <person name="Tomimura Y."/>
            <person name="Tsolas J.M."/>
            <person name="Valente V.L."/>
            <person name="Venter E."/>
            <person name="Venter J.C."/>
            <person name="Vicario S."/>
            <person name="Vieira F.G."/>
            <person name="Vilella A.J."/>
            <person name="Villasante A."/>
            <person name="Walenz B."/>
            <person name="Wang J."/>
            <person name="Wasserman M."/>
            <person name="Watts T."/>
            <person name="Wilson D."/>
            <person name="Wilson R.K."/>
            <person name="Wing R.A."/>
            <person name="Wolfner M.F."/>
            <person name="Wong A."/>
            <person name="Wong G.K."/>
            <person name="Wu C.I."/>
            <person name="Wu G."/>
            <person name="Yamamoto D."/>
            <person name="Yang H.P."/>
            <person name="Yang S.P."/>
            <person name="Yorke J.A."/>
            <person name="Yoshida K."/>
            <person name="Zdobnov E."/>
            <person name="Zhang P."/>
            <person name="Zhang Y."/>
            <person name="Zimin A.V."/>
            <person name="Baldwin J."/>
            <person name="Abdouelleil A."/>
            <person name="Abdulkadir J."/>
            <person name="Abebe A."/>
            <person name="Abera B."/>
            <person name="Abreu J."/>
            <person name="Acer S.C."/>
            <person name="Aftuck L."/>
            <person name="Alexander A."/>
            <person name="An P."/>
            <person name="Anderson E."/>
            <person name="Anderson S."/>
            <person name="Arachi H."/>
            <person name="Azer M."/>
            <person name="Bachantsang P."/>
            <person name="Barry A."/>
            <person name="Bayul T."/>
            <person name="Berlin A."/>
            <person name="Bessette D."/>
            <person name="Bloom T."/>
            <person name="Blye J."/>
            <person name="Boguslavskiy L."/>
            <person name="Bonnet C."/>
            <person name="Boukhgalter B."/>
            <person name="Bourzgui I."/>
            <person name="Brown A."/>
            <person name="Cahill P."/>
            <person name="Channer S."/>
            <person name="Cheshatsang Y."/>
            <person name="Chuda L."/>
            <person name="Citroen M."/>
            <person name="Collymore A."/>
            <person name="Cooke P."/>
            <person name="Costello M."/>
            <person name="D'Aco K."/>
            <person name="Daza R."/>
            <person name="De Haan G."/>
            <person name="DeGray S."/>
            <person name="DeMaso C."/>
            <person name="Dhargay N."/>
            <person name="Dooley K."/>
            <person name="Dooley E."/>
            <person name="Doricent M."/>
            <person name="Dorje P."/>
            <person name="Dorjee K."/>
            <person name="Dupes A."/>
            <person name="Elong R."/>
            <person name="Falk J."/>
            <person name="Farina A."/>
            <person name="Faro S."/>
            <person name="Ferguson D."/>
            <person name="Fisher S."/>
            <person name="Foley C.D."/>
            <person name="Franke A."/>
            <person name="Friedrich D."/>
            <person name="Gadbois L."/>
            <person name="Gearin G."/>
            <person name="Gearin C.R."/>
            <person name="Giannoukos G."/>
            <person name="Goode T."/>
            <person name="Graham J."/>
            <person name="Grandbois E."/>
            <person name="Grewal S."/>
            <person name="Gyaltsen K."/>
            <person name="Hafez N."/>
            <person name="Hagos B."/>
            <person name="Hall J."/>
            <person name="Henson C."/>
            <person name="Hollinger A."/>
            <person name="Honan T."/>
            <person name="Huard M.D."/>
            <person name="Hughes L."/>
            <person name="Hurhula B."/>
            <person name="Husby M.E."/>
            <person name="Kamat A."/>
            <person name="Kanga B."/>
            <person name="Kashin S."/>
            <person name="Khazanovich D."/>
            <person name="Kisner P."/>
            <person name="Lance K."/>
            <person name="Lara M."/>
            <person name="Lee W."/>
            <person name="Lennon N."/>
            <person name="Letendre F."/>
            <person name="LeVine R."/>
            <person name="Lipovsky A."/>
            <person name="Liu X."/>
            <person name="Liu J."/>
            <person name="Liu S."/>
            <person name="Lokyitsang T."/>
            <person name="Lokyitsang Y."/>
            <person name="Lubonja R."/>
            <person name="Lui A."/>
            <person name="MacDonald P."/>
            <person name="Magnisalis V."/>
            <person name="Maru K."/>
            <person name="Matthews C."/>
            <person name="McCusker W."/>
            <person name="McDonough S."/>
            <person name="Mehta T."/>
            <person name="Meldrim J."/>
            <person name="Meneus L."/>
            <person name="Mihai O."/>
            <person name="Mihalev A."/>
            <person name="Mihova T."/>
            <person name="Mittelman R."/>
            <person name="Mlenga V."/>
            <person name="Montmayeur A."/>
            <person name="Mulrain L."/>
            <person name="Navidi A."/>
            <person name="Naylor J."/>
            <person name="Negash T."/>
            <person name="Nguyen T."/>
            <person name="Nguyen N."/>
            <person name="Nicol R."/>
            <person name="Norbu C."/>
            <person name="Norbu N."/>
            <person name="Novod N."/>
            <person name="O'Neill B."/>
            <person name="Osman S."/>
            <person name="Markiewicz E."/>
            <person name="Oyono O.L."/>
            <person name="Patti C."/>
            <person name="Phunkhang P."/>
            <person name="Pierre F."/>
            <person name="Priest M."/>
            <person name="Raghuraman S."/>
            <person name="Rege F."/>
            <person name="Reyes R."/>
            <person name="Rise C."/>
            <person name="Rogov P."/>
            <person name="Ross K."/>
            <person name="Ryan E."/>
            <person name="Settipalli S."/>
            <person name="Shea T."/>
            <person name="Sherpa N."/>
            <person name="Shi L."/>
            <person name="Shih D."/>
            <person name="Sparrow T."/>
            <person name="Spaulding J."/>
            <person name="Stalker J."/>
            <person name="Stange-Thomann N."/>
            <person name="Stavropoulos S."/>
            <person name="Stone C."/>
            <person name="Strader C."/>
            <person name="Tesfaye S."/>
            <person name="Thomson T."/>
            <person name="Thoulutsang Y."/>
            <person name="Thoulutsang D."/>
            <person name="Topham K."/>
            <person name="Topping I."/>
            <person name="Tsamla T."/>
            <person name="Vassiliev H."/>
            <person name="Vo A."/>
            <person name="Wangchuk T."/>
            <person name="Wangdi T."/>
            <person name="Weiand M."/>
            <person name="Wilkinson J."/>
            <person name="Wilson A."/>
            <person name="Yadav S."/>
            <person name="Young G."/>
            <person name="Yu Q."/>
            <person name="Zembek L."/>
            <person name="Zhong D."/>
            <person name="Zimmer A."/>
            <person name="Zwirko Z."/>
            <person name="Jaffe D.B."/>
            <person name="Alvarez P."/>
            <person name="Brockman W."/>
            <person name="Butler J."/>
            <person name="Chin C."/>
            <person name="Gnerre S."/>
            <person name="Grabherr M."/>
            <person name="Kleber M."/>
            <person name="Mauceli E."/>
            <person name="MacCallum I."/>
        </authorList>
    </citation>
    <scope>NUCLEOTIDE SEQUENCE [LARGE SCALE GENOMIC DNA]</scope>
    <source>
        <strain evidence="3">Tucson 14030-0811.24</strain>
    </source>
</reference>
<accession>A0A0Q9WNS0</accession>